<proteinExistence type="predicted"/>
<dbReference type="InterPro" id="IPR050428">
    <property type="entry name" value="TCS_sensor_his_kinase"/>
</dbReference>
<accession>A0ABY8X0U2</accession>
<evidence type="ECO:0000256" key="3">
    <source>
        <dbReference type="ARBA" id="ARBA00012438"/>
    </source>
</evidence>
<dbReference type="Gene3D" id="6.10.340.10">
    <property type="match status" value="1"/>
</dbReference>
<dbReference type="Gene3D" id="1.10.287.130">
    <property type="match status" value="1"/>
</dbReference>
<keyword evidence="4" id="KW-1003">Cell membrane</keyword>
<evidence type="ECO:0000259" key="15">
    <source>
        <dbReference type="PROSITE" id="PS50109"/>
    </source>
</evidence>
<name>A0ABY8X0U2_9BACL</name>
<evidence type="ECO:0000256" key="11">
    <source>
        <dbReference type="ARBA" id="ARBA00022989"/>
    </source>
</evidence>
<evidence type="ECO:0000256" key="6">
    <source>
        <dbReference type="ARBA" id="ARBA00022679"/>
    </source>
</evidence>
<dbReference type="InterPro" id="IPR003660">
    <property type="entry name" value="HAMP_dom"/>
</dbReference>
<keyword evidence="13 14" id="KW-0472">Membrane</keyword>
<evidence type="ECO:0000256" key="1">
    <source>
        <dbReference type="ARBA" id="ARBA00000085"/>
    </source>
</evidence>
<dbReference type="SUPFAM" id="SSF47384">
    <property type="entry name" value="Homodimeric domain of signal transducing histidine kinase"/>
    <property type="match status" value="1"/>
</dbReference>
<dbReference type="SMART" id="SM00304">
    <property type="entry name" value="HAMP"/>
    <property type="match status" value="1"/>
</dbReference>
<comment type="subcellular location">
    <subcellularLocation>
        <location evidence="2">Cell membrane</location>
        <topology evidence="2">Multi-pass membrane protein</topology>
    </subcellularLocation>
</comment>
<evidence type="ECO:0000256" key="13">
    <source>
        <dbReference type="ARBA" id="ARBA00023136"/>
    </source>
</evidence>
<keyword evidence="9 17" id="KW-0418">Kinase</keyword>
<dbReference type="EMBL" id="CP127162">
    <property type="protein sequence ID" value="WIV19101.1"/>
    <property type="molecule type" value="Genomic_DNA"/>
</dbReference>
<dbReference type="PANTHER" id="PTHR45436:SF5">
    <property type="entry name" value="SENSOR HISTIDINE KINASE TRCS"/>
    <property type="match status" value="1"/>
</dbReference>
<evidence type="ECO:0000256" key="5">
    <source>
        <dbReference type="ARBA" id="ARBA00022553"/>
    </source>
</evidence>
<evidence type="ECO:0000256" key="2">
    <source>
        <dbReference type="ARBA" id="ARBA00004651"/>
    </source>
</evidence>
<keyword evidence="5" id="KW-0597">Phosphoprotein</keyword>
<dbReference type="CDD" id="cd00082">
    <property type="entry name" value="HisKA"/>
    <property type="match status" value="1"/>
</dbReference>
<dbReference type="Proteomes" id="UP001236415">
    <property type="component" value="Chromosome"/>
</dbReference>
<dbReference type="SUPFAM" id="SSF55874">
    <property type="entry name" value="ATPase domain of HSP90 chaperone/DNA topoisomerase II/histidine kinase"/>
    <property type="match status" value="1"/>
</dbReference>
<dbReference type="SMART" id="SM00388">
    <property type="entry name" value="HisKA"/>
    <property type="match status" value="1"/>
</dbReference>
<evidence type="ECO:0000259" key="16">
    <source>
        <dbReference type="PROSITE" id="PS50885"/>
    </source>
</evidence>
<dbReference type="CDD" id="cd00075">
    <property type="entry name" value="HATPase"/>
    <property type="match status" value="1"/>
</dbReference>
<dbReference type="RefSeq" id="WP_285744979.1">
    <property type="nucleotide sequence ID" value="NZ_CP127162.1"/>
</dbReference>
<organism evidence="17 18">
    <name type="scientific">Paenibacillus polygoni</name>
    <dbReference type="NCBI Taxonomy" id="3050112"/>
    <lineage>
        <taxon>Bacteria</taxon>
        <taxon>Bacillati</taxon>
        <taxon>Bacillota</taxon>
        <taxon>Bacilli</taxon>
        <taxon>Bacillales</taxon>
        <taxon>Paenibacillaceae</taxon>
        <taxon>Paenibacillus</taxon>
    </lineage>
</organism>
<sequence length="454" mass="50864">MKLRTTIYVYTSVLFIVLLLLINGFIYFMFDRMSTDTQMERAEAEANSISTGVRNAADIVAPDDLLRSFVPAEGMLRMVRMSGDNPPAVTSLSERRLAQINPAFYPNKHTEVLKIEGVRYVFVSMPVIWADGEVVNLQVTESLASVDNNLKVLQVVLISVSLVALLAVFASSRLLGSIIIRPISSMTQTMRIIEDGGGFKTLDLQNQSKDELYEMGETFNRMMGRLKRNYEKQEQFVSNASHELKTPLTVIESYASLLKRRGMSRPDLFEESVEAIHSEAIRMREMTEQLLMMARETESFSIALEQHDLAGMVNDMARSYGTAYQREIEVETPSSEPCYAYTDINKAKQLLVILLDNARKYSEDSILIRVQPDASYVTISVTDYGPGIPADELPKVFDRFYRVDQARSRKQGGTGLGLALASEIAAQIKAEIGLESTYGKGTTAYIQFPVHHLA</sequence>
<dbReference type="Gene3D" id="3.30.565.10">
    <property type="entry name" value="Histidine kinase-like ATPase, C-terminal domain"/>
    <property type="match status" value="1"/>
</dbReference>
<dbReference type="InterPro" id="IPR003661">
    <property type="entry name" value="HisK_dim/P_dom"/>
</dbReference>
<protein>
    <recommendedName>
        <fullName evidence="3">histidine kinase</fullName>
        <ecNumber evidence="3">2.7.13.3</ecNumber>
    </recommendedName>
</protein>
<dbReference type="PROSITE" id="PS50885">
    <property type="entry name" value="HAMP"/>
    <property type="match status" value="1"/>
</dbReference>
<dbReference type="SUPFAM" id="SSF158472">
    <property type="entry name" value="HAMP domain-like"/>
    <property type="match status" value="1"/>
</dbReference>
<gene>
    <name evidence="17" type="ORF">QPK24_22760</name>
</gene>
<dbReference type="CDD" id="cd06225">
    <property type="entry name" value="HAMP"/>
    <property type="match status" value="1"/>
</dbReference>
<evidence type="ECO:0000256" key="12">
    <source>
        <dbReference type="ARBA" id="ARBA00023012"/>
    </source>
</evidence>
<dbReference type="PANTHER" id="PTHR45436">
    <property type="entry name" value="SENSOR HISTIDINE KINASE YKOH"/>
    <property type="match status" value="1"/>
</dbReference>
<evidence type="ECO:0000313" key="17">
    <source>
        <dbReference type="EMBL" id="WIV19101.1"/>
    </source>
</evidence>
<dbReference type="PROSITE" id="PS50109">
    <property type="entry name" value="HIS_KIN"/>
    <property type="match status" value="1"/>
</dbReference>
<evidence type="ECO:0000256" key="10">
    <source>
        <dbReference type="ARBA" id="ARBA00022840"/>
    </source>
</evidence>
<feature type="domain" description="Histidine kinase" evidence="15">
    <location>
        <begin position="239"/>
        <end position="452"/>
    </location>
</feature>
<evidence type="ECO:0000256" key="9">
    <source>
        <dbReference type="ARBA" id="ARBA00022777"/>
    </source>
</evidence>
<dbReference type="InterPro" id="IPR004358">
    <property type="entry name" value="Sig_transdc_His_kin-like_C"/>
</dbReference>
<keyword evidence="10" id="KW-0067">ATP-binding</keyword>
<keyword evidence="7 14" id="KW-0812">Transmembrane</keyword>
<dbReference type="Pfam" id="PF00512">
    <property type="entry name" value="HisKA"/>
    <property type="match status" value="1"/>
</dbReference>
<evidence type="ECO:0000256" key="14">
    <source>
        <dbReference type="SAM" id="Phobius"/>
    </source>
</evidence>
<feature type="transmembrane region" description="Helical" evidence="14">
    <location>
        <begin position="7"/>
        <end position="30"/>
    </location>
</feature>
<dbReference type="GO" id="GO:0016301">
    <property type="term" value="F:kinase activity"/>
    <property type="evidence" value="ECO:0007669"/>
    <property type="project" value="UniProtKB-KW"/>
</dbReference>
<evidence type="ECO:0000256" key="7">
    <source>
        <dbReference type="ARBA" id="ARBA00022692"/>
    </source>
</evidence>
<dbReference type="Pfam" id="PF00672">
    <property type="entry name" value="HAMP"/>
    <property type="match status" value="1"/>
</dbReference>
<dbReference type="InterPro" id="IPR036890">
    <property type="entry name" value="HATPase_C_sf"/>
</dbReference>
<comment type="catalytic activity">
    <reaction evidence="1">
        <text>ATP + protein L-histidine = ADP + protein N-phospho-L-histidine.</text>
        <dbReference type="EC" id="2.7.13.3"/>
    </reaction>
</comment>
<keyword evidence="12" id="KW-0902">Two-component regulatory system</keyword>
<dbReference type="InterPro" id="IPR005467">
    <property type="entry name" value="His_kinase_dom"/>
</dbReference>
<dbReference type="SMART" id="SM00387">
    <property type="entry name" value="HATPase_c"/>
    <property type="match status" value="1"/>
</dbReference>
<dbReference type="PRINTS" id="PR00344">
    <property type="entry name" value="BCTRLSENSOR"/>
</dbReference>
<keyword evidence="8" id="KW-0547">Nucleotide-binding</keyword>
<keyword evidence="6" id="KW-0808">Transferase</keyword>
<evidence type="ECO:0000256" key="4">
    <source>
        <dbReference type="ARBA" id="ARBA00022475"/>
    </source>
</evidence>
<dbReference type="InterPro" id="IPR036097">
    <property type="entry name" value="HisK_dim/P_sf"/>
</dbReference>
<dbReference type="EC" id="2.7.13.3" evidence="3"/>
<feature type="domain" description="HAMP" evidence="16">
    <location>
        <begin position="177"/>
        <end position="231"/>
    </location>
</feature>
<dbReference type="Pfam" id="PF02518">
    <property type="entry name" value="HATPase_c"/>
    <property type="match status" value="1"/>
</dbReference>
<keyword evidence="11 14" id="KW-1133">Transmembrane helix</keyword>
<keyword evidence="18" id="KW-1185">Reference proteome</keyword>
<evidence type="ECO:0000256" key="8">
    <source>
        <dbReference type="ARBA" id="ARBA00022741"/>
    </source>
</evidence>
<dbReference type="InterPro" id="IPR003594">
    <property type="entry name" value="HATPase_dom"/>
</dbReference>
<reference evidence="17 18" key="1">
    <citation type="submission" date="2023-06" db="EMBL/GenBank/DDBJ databases">
        <title>Paenibacillus polygonum sp. nov., an endophytic bacterium, isolated from Polygonum lapathifolium L. in Nanji Wetland National Nature Reserve, South of Poyang Lake, Jiangxi Province, China.</title>
        <authorList>
            <person name="Yu Z."/>
        </authorList>
    </citation>
    <scope>NUCLEOTIDE SEQUENCE [LARGE SCALE GENOMIC DNA]</scope>
    <source>
        <strain evidence="17 18">C31</strain>
    </source>
</reference>
<evidence type="ECO:0000313" key="18">
    <source>
        <dbReference type="Proteomes" id="UP001236415"/>
    </source>
</evidence>